<name>J7RNM4_HUIN7</name>
<dbReference type="AlphaFoldDB" id="J7RNM4"/>
<dbReference type="EMBL" id="HE978320">
    <property type="protein sequence ID" value="CCK71163.1"/>
    <property type="molecule type" value="Genomic_DNA"/>
</dbReference>
<organism evidence="2 3">
    <name type="scientific">Huiozyma naganishii (strain ATCC MYA-139 / BCRC 22969 / CBS 8797 / KCTC 17520 / NBRC 10181 / NCYC 3082 / Yp74L-3)</name>
    <name type="common">Yeast</name>
    <name type="synonym">Kazachstania naganishii</name>
    <dbReference type="NCBI Taxonomy" id="1071383"/>
    <lineage>
        <taxon>Eukaryota</taxon>
        <taxon>Fungi</taxon>
        <taxon>Dikarya</taxon>
        <taxon>Ascomycota</taxon>
        <taxon>Saccharomycotina</taxon>
        <taxon>Saccharomycetes</taxon>
        <taxon>Saccharomycetales</taxon>
        <taxon>Saccharomycetaceae</taxon>
        <taxon>Huiozyma</taxon>
    </lineage>
</organism>
<accession>J7RNM4</accession>
<proteinExistence type="predicted"/>
<dbReference type="KEGG" id="kng:KNAG_0G01050"/>
<protein>
    <submittedName>
        <fullName evidence="2">Uncharacterized protein</fullName>
    </submittedName>
</protein>
<reference evidence="3" key="2">
    <citation type="submission" date="2012-08" db="EMBL/GenBank/DDBJ databases">
        <title>Genome sequence of Kazachstania naganishii.</title>
        <authorList>
            <person name="Gordon J.L."/>
            <person name="Armisen D."/>
            <person name="Proux-Wera E."/>
            <person name="OhEigeartaigh S.S."/>
            <person name="Byrne K.P."/>
            <person name="Wolfe K.H."/>
        </authorList>
    </citation>
    <scope>NUCLEOTIDE SEQUENCE [LARGE SCALE GENOMIC DNA]</scope>
    <source>
        <strain evidence="3">ATCC MYA-139 / BCRC 22969 / CBS 8797 / CCRC 22969 / KCTC 17520 / NBRC 10181 / NCYC 3082</strain>
    </source>
</reference>
<evidence type="ECO:0000256" key="1">
    <source>
        <dbReference type="SAM" id="MobiDB-lite"/>
    </source>
</evidence>
<dbReference type="HOGENOM" id="CLU_447627_0_0_1"/>
<keyword evidence="3" id="KW-1185">Reference proteome</keyword>
<evidence type="ECO:0000313" key="2">
    <source>
        <dbReference type="EMBL" id="CCK71163.1"/>
    </source>
</evidence>
<reference evidence="2 3" key="1">
    <citation type="journal article" date="2011" name="Proc. Natl. Acad. Sci. U.S.A.">
        <title>Evolutionary erosion of yeast sex chromosomes by mating-type switching accidents.</title>
        <authorList>
            <person name="Gordon J.L."/>
            <person name="Armisen D."/>
            <person name="Proux-Wera E."/>
            <person name="Oheigeartaigh S.S."/>
            <person name="Byrne K.P."/>
            <person name="Wolfe K.H."/>
        </authorList>
    </citation>
    <scope>NUCLEOTIDE SEQUENCE [LARGE SCALE GENOMIC DNA]</scope>
    <source>
        <strain evidence="3">ATCC MYA-139 / BCRC 22969 / CBS 8797 / CCRC 22969 / KCTC 17520 / NBRC 10181 / NCYC 3082</strain>
    </source>
</reference>
<dbReference type="GeneID" id="34526887"/>
<sequence length="610" mass="69192">MNFVTFIEKATKAKRTVKARFVNLFTREEVETYELEIEHYVRPKGCTTCMGRTPYCVCDLIEKVDAGLIACDEALVSYIHEQEEIRYAMVQEQDRQCSAAIKKAVEEAEYPQPKEGCMFSSEIPSAVTALFNAPFANRGAQSRATPTENQPPPSLDPRESQAPSQVPPQVPSTSEHSKLRFQRVVARARQAKAISHPIEAQKPAPRPTETTVHSVPSGRPLSIISPNSVANTHPQGLVPPQNNVRTAPNSTDLGVAIGNDEMCEEGLDDGARRKGRNGRIGWIDRVSKDNRNGYDYALNNYGDHDPDITPRFRTIDTHDLRRWRRFRDASRAEYTRAQATIKEIKRASLEFRLRKIKGMKDTVKTRTTALYRKLFEHSPDPEEPALPTRPVDAPGCGDADGYSAAKLMFTRLLKLEEETWRKYKHSLHGSLWLDSLIAANIDGNDYRGHICDSIRTEVGNLTGLLQDKLALLGKYQEHNLTTMNNISRCLETGRQLRLTMEQAPDATSRRKAKGEYLLYKDRLMVKLHRVLDSLDMMDSRYASEVELFSRLVSEKKEVYRRLHGMDLHHGIPVRVQEKIAWLRCMEADKPSLGVRVNMKIGEVLDAFDIH</sequence>
<evidence type="ECO:0000313" key="3">
    <source>
        <dbReference type="Proteomes" id="UP000006310"/>
    </source>
</evidence>
<dbReference type="RefSeq" id="XP_022465409.1">
    <property type="nucleotide sequence ID" value="XM_022608966.1"/>
</dbReference>
<gene>
    <name evidence="2" type="primary">KNAG0G01050</name>
    <name evidence="2" type="ordered locus">KNAG_0G01050</name>
</gene>
<feature type="compositionally biased region" description="Polar residues" evidence="1">
    <location>
        <begin position="139"/>
        <end position="148"/>
    </location>
</feature>
<dbReference type="Proteomes" id="UP000006310">
    <property type="component" value="Chromosome 7"/>
</dbReference>
<feature type="region of interest" description="Disordered" evidence="1">
    <location>
        <begin position="137"/>
        <end position="216"/>
    </location>
</feature>